<dbReference type="AlphaFoldDB" id="A0A2B9DXX3"/>
<sequence length="93" mass="10452">MKSTGIVRKVDELGRVVIPKETRRTLNIQEKDPLEIFVEGETIVLQKYKSYGTCPITGEISSQNIKLADGKLTLSPEGAKQLMEELEQYKVTV</sequence>
<evidence type="ECO:0000256" key="2">
    <source>
        <dbReference type="ARBA" id="ARBA00022969"/>
    </source>
</evidence>
<dbReference type="SUPFAM" id="SSF89447">
    <property type="entry name" value="AbrB/MazE/MraZ-like"/>
    <property type="match status" value="1"/>
</dbReference>
<dbReference type="PANTHER" id="PTHR36432:SF4">
    <property type="entry name" value="TRANSITION STATE REGULATOR ABH-RELATED"/>
    <property type="match status" value="1"/>
</dbReference>
<dbReference type="EMBL" id="NUHO01000051">
    <property type="protein sequence ID" value="PGM92842.1"/>
    <property type="molecule type" value="Genomic_DNA"/>
</dbReference>
<evidence type="ECO:0000256" key="7">
    <source>
        <dbReference type="PROSITE-ProRule" id="PRU01076"/>
    </source>
</evidence>
<evidence type="ECO:0000256" key="4">
    <source>
        <dbReference type="ARBA" id="ARBA00023125"/>
    </source>
</evidence>
<keyword evidence="1" id="KW-0678">Repressor</keyword>
<comment type="caution">
    <text evidence="9">The sequence shown here is derived from an EMBL/GenBank/DDBJ whole genome shotgun (WGS) entry which is preliminary data.</text>
</comment>
<keyword evidence="4 7" id="KW-0238">DNA-binding</keyword>
<feature type="domain" description="SpoVT-AbrB" evidence="8">
    <location>
        <begin position="5"/>
        <end position="50"/>
    </location>
</feature>
<evidence type="ECO:0000259" key="8">
    <source>
        <dbReference type="PROSITE" id="PS51740"/>
    </source>
</evidence>
<dbReference type="InterPro" id="IPR007159">
    <property type="entry name" value="SpoVT-AbrB_dom"/>
</dbReference>
<gene>
    <name evidence="9" type="ORF">CN958_14875</name>
</gene>
<dbReference type="FunFam" id="2.10.260.10:FF:000001">
    <property type="entry name" value="Stage V sporulation protein T"/>
    <property type="match status" value="1"/>
</dbReference>
<evidence type="ECO:0000256" key="1">
    <source>
        <dbReference type="ARBA" id="ARBA00022491"/>
    </source>
</evidence>
<dbReference type="Pfam" id="PF18277">
    <property type="entry name" value="AbrB_C"/>
    <property type="match status" value="1"/>
</dbReference>
<dbReference type="InterPro" id="IPR052731">
    <property type="entry name" value="B_subtilis_Trans_State_Reg"/>
</dbReference>
<dbReference type="SMART" id="SM00966">
    <property type="entry name" value="SpoVT_AbrB"/>
    <property type="match status" value="1"/>
</dbReference>
<dbReference type="PROSITE" id="PS51740">
    <property type="entry name" value="SPOVT_ABRB"/>
    <property type="match status" value="1"/>
</dbReference>
<reference evidence="9 10" key="1">
    <citation type="submission" date="2017-09" db="EMBL/GenBank/DDBJ databases">
        <title>Large-scale bioinformatics analysis of Bacillus genomes uncovers conserved roles of natural products in bacterial physiology.</title>
        <authorList>
            <consortium name="Agbiome Team Llc"/>
            <person name="Bleich R.M."/>
            <person name="Grubbs K.J."/>
            <person name="Santa Maria K.C."/>
            <person name="Allen S.E."/>
            <person name="Farag S."/>
            <person name="Shank E.A."/>
            <person name="Bowers A."/>
        </authorList>
    </citation>
    <scope>NUCLEOTIDE SEQUENCE [LARGE SCALE GENOMIC DNA]</scope>
    <source>
        <strain evidence="9 10">AFS053130</strain>
    </source>
</reference>
<dbReference type="InterPro" id="IPR037914">
    <property type="entry name" value="SpoVT-AbrB_sf"/>
</dbReference>
<evidence type="ECO:0000313" key="10">
    <source>
        <dbReference type="Proteomes" id="UP000222054"/>
    </source>
</evidence>
<evidence type="ECO:0000256" key="6">
    <source>
        <dbReference type="ARBA" id="ARBA00023163"/>
    </source>
</evidence>
<dbReference type="GO" id="GO:0030435">
    <property type="term" value="P:sporulation resulting in formation of a cellular spore"/>
    <property type="evidence" value="ECO:0007669"/>
    <property type="project" value="UniProtKB-KW"/>
</dbReference>
<dbReference type="RefSeq" id="WP_016110687.1">
    <property type="nucleotide sequence ID" value="NZ_NUHO01000051.1"/>
</dbReference>
<keyword evidence="2" id="KW-0749">Sporulation</keyword>
<dbReference type="Pfam" id="PF04014">
    <property type="entry name" value="MazE_antitoxin"/>
    <property type="match status" value="1"/>
</dbReference>
<dbReference type="NCBIfam" id="TIGR01439">
    <property type="entry name" value="lp_hng_hel_AbrB"/>
    <property type="match status" value="1"/>
</dbReference>
<evidence type="ECO:0000256" key="3">
    <source>
        <dbReference type="ARBA" id="ARBA00023015"/>
    </source>
</evidence>
<organism evidence="9 10">
    <name type="scientific">Bacillus cereus</name>
    <dbReference type="NCBI Taxonomy" id="1396"/>
    <lineage>
        <taxon>Bacteria</taxon>
        <taxon>Bacillati</taxon>
        <taxon>Bacillota</taxon>
        <taxon>Bacilli</taxon>
        <taxon>Bacillales</taxon>
        <taxon>Bacillaceae</taxon>
        <taxon>Bacillus</taxon>
        <taxon>Bacillus cereus group</taxon>
    </lineage>
</organism>
<evidence type="ECO:0000313" key="9">
    <source>
        <dbReference type="EMBL" id="PGM92842.1"/>
    </source>
</evidence>
<accession>A0A2B9DXX3</accession>
<dbReference type="PANTHER" id="PTHR36432">
    <property type="match status" value="1"/>
</dbReference>
<keyword evidence="5" id="KW-0010">Activator</keyword>
<proteinExistence type="predicted"/>
<evidence type="ECO:0000256" key="5">
    <source>
        <dbReference type="ARBA" id="ARBA00023159"/>
    </source>
</evidence>
<dbReference type="Proteomes" id="UP000222054">
    <property type="component" value="Unassembled WGS sequence"/>
</dbReference>
<keyword evidence="6" id="KW-0804">Transcription</keyword>
<name>A0A2B9DXX3_BACCE</name>
<keyword evidence="3" id="KW-0805">Transcription regulation</keyword>
<dbReference type="GO" id="GO:0042802">
    <property type="term" value="F:identical protein binding"/>
    <property type="evidence" value="ECO:0007669"/>
    <property type="project" value="UniProtKB-ARBA"/>
</dbReference>
<dbReference type="Gene3D" id="2.10.260.10">
    <property type="match status" value="1"/>
</dbReference>
<dbReference type="GO" id="GO:0003677">
    <property type="term" value="F:DNA binding"/>
    <property type="evidence" value="ECO:0007669"/>
    <property type="project" value="UniProtKB-UniRule"/>
</dbReference>
<dbReference type="InterPro" id="IPR040678">
    <property type="entry name" value="AbrB_C"/>
</dbReference>
<protein>
    <submittedName>
        <fullName evidence="9">AbrB family transcriptional regulator</fullName>
    </submittedName>
</protein>